<accession>A0A133XWL8</accession>
<evidence type="ECO:0000313" key="1">
    <source>
        <dbReference type="EMBL" id="KXB35340.1"/>
    </source>
</evidence>
<dbReference type="Proteomes" id="UP000070675">
    <property type="component" value="Unassembled WGS sequence"/>
</dbReference>
<dbReference type="AlphaFoldDB" id="A0A133XWL8"/>
<gene>
    <name evidence="1" type="ORF">HMPREF3192_00283</name>
</gene>
<sequence length="93" mass="10754">MREDALIVQPVAVSSVFWQALVSLRVGYNETLTLHSETIAPYSETLTLHSETIYRNPETLTWSVILFLIENKKAYISNNTQKITYKKMALTYR</sequence>
<dbReference type="EMBL" id="LSCR01000004">
    <property type="protein sequence ID" value="KXB35340.1"/>
    <property type="molecule type" value="Genomic_DNA"/>
</dbReference>
<keyword evidence="2" id="KW-1185">Reference proteome</keyword>
<comment type="caution">
    <text evidence="1">The sequence shown here is derived from an EMBL/GenBank/DDBJ whole genome shotgun (WGS) entry which is preliminary data.</text>
</comment>
<reference evidence="2" key="1">
    <citation type="submission" date="2016-01" db="EMBL/GenBank/DDBJ databases">
        <authorList>
            <person name="Mitreva M."/>
            <person name="Pepin K.H."/>
            <person name="Mihindukulasuriya K.A."/>
            <person name="Fulton R."/>
            <person name="Fronick C."/>
            <person name="O'Laughlin M."/>
            <person name="Miner T."/>
            <person name="Herter B."/>
            <person name="Rosa B.A."/>
            <person name="Cordes M."/>
            <person name="Tomlinson C."/>
            <person name="Wollam A."/>
            <person name="Palsikar V.B."/>
            <person name="Mardis E.R."/>
            <person name="Wilson R.K."/>
        </authorList>
    </citation>
    <scope>NUCLEOTIDE SEQUENCE [LARGE SCALE GENOMIC DNA]</scope>
    <source>
        <strain evidence="2">DNF00019</strain>
    </source>
</reference>
<dbReference type="PATRIC" id="fig|1393034.3.peg.278"/>
<evidence type="ECO:0000313" key="2">
    <source>
        <dbReference type="Proteomes" id="UP000070675"/>
    </source>
</evidence>
<name>A0A133XWL8_9ACTN</name>
<protein>
    <submittedName>
        <fullName evidence="1">Uncharacterized protein</fullName>
    </submittedName>
</protein>
<proteinExistence type="predicted"/>
<organism evidence="1 2">
    <name type="scientific">Atopobium deltae</name>
    <dbReference type="NCBI Taxonomy" id="1393034"/>
    <lineage>
        <taxon>Bacteria</taxon>
        <taxon>Bacillati</taxon>
        <taxon>Actinomycetota</taxon>
        <taxon>Coriobacteriia</taxon>
        <taxon>Coriobacteriales</taxon>
        <taxon>Atopobiaceae</taxon>
        <taxon>Atopobium</taxon>
    </lineage>
</organism>